<dbReference type="InterPro" id="IPR008753">
    <property type="entry name" value="Peptidase_M13_N"/>
</dbReference>
<keyword evidence="13" id="KW-0175">Coiled coil</keyword>
<dbReference type="InterPro" id="IPR014001">
    <property type="entry name" value="Helicase_ATP-bd"/>
</dbReference>
<evidence type="ECO:0000256" key="6">
    <source>
        <dbReference type="ARBA" id="ARBA00022618"/>
    </source>
</evidence>
<name>T1J3S6_STRMM</name>
<dbReference type="InterPro" id="IPR038718">
    <property type="entry name" value="SNF2-like_sf"/>
</dbReference>
<comment type="similarity">
    <text evidence="2">Belongs to the SNF2/RAD54 helicase family.</text>
</comment>
<dbReference type="eggNOG" id="KOG0385">
    <property type="taxonomic scope" value="Eukaryota"/>
</dbReference>
<keyword evidence="12" id="KW-0805">Transcription regulation</keyword>
<feature type="compositionally biased region" description="Basic residues" evidence="19">
    <location>
        <begin position="150"/>
        <end position="163"/>
    </location>
</feature>
<evidence type="ECO:0000256" key="13">
    <source>
        <dbReference type="ARBA" id="ARBA00023054"/>
    </source>
</evidence>
<dbReference type="GO" id="GO:0044027">
    <property type="term" value="P:negative regulation of gene expression via chromosomal CpG island methylation"/>
    <property type="evidence" value="ECO:0007669"/>
    <property type="project" value="TreeGrafter"/>
</dbReference>
<feature type="transmembrane region" description="Helical" evidence="20">
    <location>
        <begin position="933"/>
        <end position="957"/>
    </location>
</feature>
<evidence type="ECO:0000259" key="22">
    <source>
        <dbReference type="PROSITE" id="PS51194"/>
    </source>
</evidence>
<dbReference type="eggNOG" id="KOG3624">
    <property type="taxonomic scope" value="Eukaryota"/>
</dbReference>
<dbReference type="Gene3D" id="1.10.1380.10">
    <property type="entry name" value="Neutral endopeptidase , domain2"/>
    <property type="match status" value="1"/>
</dbReference>
<evidence type="ECO:0000259" key="21">
    <source>
        <dbReference type="PROSITE" id="PS51192"/>
    </source>
</evidence>
<dbReference type="PROSITE" id="PS51194">
    <property type="entry name" value="HELICASE_CTER"/>
    <property type="match status" value="1"/>
</dbReference>
<feature type="compositionally biased region" description="Pro residues" evidence="19">
    <location>
        <begin position="850"/>
        <end position="866"/>
    </location>
</feature>
<dbReference type="FunFam" id="3.40.50.300:FF:000577">
    <property type="entry name" value="lymphoid-specific helicase isoform X1"/>
    <property type="match status" value="1"/>
</dbReference>
<dbReference type="PROSITE" id="PS51192">
    <property type="entry name" value="HELICASE_ATP_BIND_1"/>
    <property type="match status" value="1"/>
</dbReference>
<dbReference type="Pfam" id="PF00271">
    <property type="entry name" value="Helicase_C"/>
    <property type="match status" value="1"/>
</dbReference>
<protein>
    <recommendedName>
        <fullName evidence="18">Proliferation-associated SNF2-like protein</fullName>
    </recommendedName>
</protein>
<keyword evidence="11" id="KW-0067">ATP-binding</keyword>
<dbReference type="GO" id="GO:0006508">
    <property type="term" value="P:proteolysis"/>
    <property type="evidence" value="ECO:0007669"/>
    <property type="project" value="InterPro"/>
</dbReference>
<dbReference type="PROSITE" id="PS51885">
    <property type="entry name" value="NEPRILYSIN"/>
    <property type="match status" value="1"/>
</dbReference>
<keyword evidence="7" id="KW-0547">Nucleotide-binding</keyword>
<dbReference type="CDD" id="cd18793">
    <property type="entry name" value="SF2_C_SNF"/>
    <property type="match status" value="1"/>
</dbReference>
<evidence type="ECO:0000256" key="11">
    <source>
        <dbReference type="ARBA" id="ARBA00022840"/>
    </source>
</evidence>
<evidence type="ECO:0000256" key="16">
    <source>
        <dbReference type="ARBA" id="ARBA00023306"/>
    </source>
</evidence>
<keyword evidence="14" id="KW-0804">Transcription</keyword>
<evidence type="ECO:0000256" key="7">
    <source>
        <dbReference type="ARBA" id="ARBA00022741"/>
    </source>
</evidence>
<evidence type="ECO:0000256" key="12">
    <source>
        <dbReference type="ARBA" id="ARBA00023015"/>
    </source>
</evidence>
<dbReference type="GO" id="GO:0003682">
    <property type="term" value="F:chromatin binding"/>
    <property type="evidence" value="ECO:0007669"/>
    <property type="project" value="TreeGrafter"/>
</dbReference>
<keyword evidence="20" id="KW-0812">Transmembrane</keyword>
<dbReference type="GO" id="GO:0006346">
    <property type="term" value="P:DNA methylation-dependent constitutive heterochromatin formation"/>
    <property type="evidence" value="ECO:0007669"/>
    <property type="project" value="TreeGrafter"/>
</dbReference>
<keyword evidence="10" id="KW-0347">Helicase</keyword>
<evidence type="ECO:0000256" key="15">
    <source>
        <dbReference type="ARBA" id="ARBA00023242"/>
    </source>
</evidence>
<dbReference type="PhylomeDB" id="T1J3S6"/>
<keyword evidence="20" id="KW-1133">Transmembrane helix</keyword>
<evidence type="ECO:0000256" key="9">
    <source>
        <dbReference type="ARBA" id="ARBA00022801"/>
    </source>
</evidence>
<keyword evidence="20" id="KW-0472">Membrane</keyword>
<dbReference type="InterPro" id="IPR049730">
    <property type="entry name" value="SNF2/RAD54-like_C"/>
</dbReference>
<evidence type="ECO:0000256" key="8">
    <source>
        <dbReference type="ARBA" id="ARBA00022776"/>
    </source>
</evidence>
<feature type="region of interest" description="Disordered" evidence="19">
    <location>
        <begin position="841"/>
        <end position="866"/>
    </location>
</feature>
<evidence type="ECO:0000256" key="20">
    <source>
        <dbReference type="SAM" id="Phobius"/>
    </source>
</evidence>
<feature type="domain" description="Helicase ATP-binding" evidence="21">
    <location>
        <begin position="252"/>
        <end position="422"/>
    </location>
</feature>
<comment type="similarity">
    <text evidence="3">Belongs to the peptidase M13 family.</text>
</comment>
<dbReference type="PANTHER" id="PTHR47161">
    <property type="entry name" value="LYMPHOID-SPECIFIC HELICASE"/>
    <property type="match status" value="1"/>
</dbReference>
<dbReference type="Pfam" id="PF05649">
    <property type="entry name" value="Peptidase_M13_N"/>
    <property type="match status" value="1"/>
</dbReference>
<keyword evidence="24" id="KW-1185">Reference proteome</keyword>
<keyword evidence="9" id="KW-0378">Hydrolase</keyword>
<evidence type="ECO:0000256" key="3">
    <source>
        <dbReference type="ARBA" id="ARBA00007357"/>
    </source>
</evidence>
<feature type="domain" description="Helicase C-terminal" evidence="22">
    <location>
        <begin position="623"/>
        <end position="773"/>
    </location>
</feature>
<reference evidence="23" key="2">
    <citation type="submission" date="2015-02" db="UniProtKB">
        <authorList>
            <consortium name="EnsemblMetazoa"/>
        </authorList>
    </citation>
    <scope>IDENTIFICATION</scope>
</reference>
<dbReference type="SMART" id="SM00487">
    <property type="entry name" value="DEXDc"/>
    <property type="match status" value="1"/>
</dbReference>
<sequence length="1256" mass="143259">MEVETKTMEQLDTEIYVLNPANDENFDSCTLNPSPATVEDDQIMSIEAAFNGEIEEMEVEIDITSNTETKLVKQIQTKEEILALKLEKERKSAELKEKKRQMALKAEAEMKSAKLKQFQHLLTKSQFYTKFLSSRIADQMNDKKEVEQKKIKKNQKRKIRRMGKNNDSERESTINRPFKRKAMQLCDYMNDEEIKVSLAETEPETSSTRAIEPAEETFSTNSNGLLVSDRQPSWLTGGVLKRYQLYGYEWLRSLYLNGLNGILADEMGLGKTIQCIALICHLIEQNVSGPHLIIAPMSTLENWVAEFSKFAPGIPTCLYHGDIEKRAFLRRRFQFRVKSRDKTLFPVIISNYETILKDAKHLQRITWKFIIIDEGHRIKNFDCLLIRALKSFTSKNRILLTGTPLQNNLSELWSLLNYILPEIFDKLQVFESLFNVSGMNTDESDEKIAEEEQKNHVVSTIHEILAPFLLRRLKCDVELNLPSKRELLVYAPLTPIQQEYYSQSVSKTIYTYLQPERLQPLSAKRKRKTRNPEGYIASFFDDEVSLEDVLTQQAKHIREQEQQMALEIAERVPKTTQLHLKQMDIMQLRKCCNHPYLISFPLNPDGSLHVDEQLVQTSGKMLVLDAMLPKLKERGHKALMFSQMTSLLDFLQDYCELREYKYSILDGRMNLDERKENINNFNNDPEVFLFLLSTRAGGLGLNLTAADTVIIYDSDWNPQCDLQAVDRCHRIGQKKPVVIYRLVTANTIDQKIVERAASKRKLEKLVMHKDKFKSGKTEKKHFTKSEMLELLKSQDHERVVKTGTGENEKKIFSIDDVIMMISTLIVIVLVMSDAGTQVIPPSAPVSGPEPTAPHPPPSSSPPPPYYGPYYYQNQPPNVPQYPYQPPPGYYAYPQPQPTYVYVSSVTGGPPATELYSLSTQTTQTAGISKKKKLMWIAVCSCILLTLLFLAIFIYAVWKSSVHNSSTEPCDDFYSYACAKWKSHNISGVMESGQGTVQLEVTETLINGRKDELGSSFVHSTIYSMISACLNEELIEIKGKTPLLDFLDSLGGWPLVDGSSWDGDMDKAMHVIGEVTRIFGTNALFAIDVVPNMLENLKPVIYVQGSHGYLIPINPALLPFIPKFKKKSVVEDIIFQLVVEISGDVGNRKKSLANEIKEMISLWNTIQKTKSQKKNKIKPELVSVGELSKYTMVNWKILLGQTFKDVESISSASRIFVHEKQLLGDICKTLRKHYQPRSVSLSQLDGALQFQFPVHFT</sequence>
<evidence type="ECO:0000256" key="1">
    <source>
        <dbReference type="ARBA" id="ARBA00004123"/>
    </source>
</evidence>
<dbReference type="GO" id="GO:0005524">
    <property type="term" value="F:ATP binding"/>
    <property type="evidence" value="ECO:0007669"/>
    <property type="project" value="UniProtKB-KW"/>
</dbReference>
<dbReference type="EnsemblMetazoa" id="SMAR008246-RA">
    <property type="protein sequence ID" value="SMAR008246-PA"/>
    <property type="gene ID" value="SMAR008246"/>
</dbReference>
<proteinExistence type="inferred from homology"/>
<evidence type="ECO:0000256" key="17">
    <source>
        <dbReference type="ARBA" id="ARBA00053349"/>
    </source>
</evidence>
<evidence type="ECO:0000256" key="19">
    <source>
        <dbReference type="SAM" id="MobiDB-lite"/>
    </source>
</evidence>
<comment type="function">
    <text evidence="17">Plays an essential role in normal development and survival. Involved in regulation of the expansion or survival of lymphoid cells. Required for de novo or maintenance DNA methylation. May control silencing of the imprinted CDKN1C gene through DNA methylation. May play a role in formation and organization of heterochromatin, implying a functional role in the regulation of transcription and mitosis.</text>
</comment>
<dbReference type="PANTHER" id="PTHR47161:SF1">
    <property type="entry name" value="LYMPHOID-SPECIFIC HELICASE"/>
    <property type="match status" value="1"/>
</dbReference>
<reference evidence="24" key="1">
    <citation type="submission" date="2011-05" db="EMBL/GenBank/DDBJ databases">
        <authorList>
            <person name="Richards S.R."/>
            <person name="Qu J."/>
            <person name="Jiang H."/>
            <person name="Jhangiani S.N."/>
            <person name="Agravi P."/>
            <person name="Goodspeed R."/>
            <person name="Gross S."/>
            <person name="Mandapat C."/>
            <person name="Jackson L."/>
            <person name="Mathew T."/>
            <person name="Pu L."/>
            <person name="Thornton R."/>
            <person name="Saada N."/>
            <person name="Wilczek-Boney K.B."/>
            <person name="Lee S."/>
            <person name="Kovar C."/>
            <person name="Wu Y."/>
            <person name="Scherer S.E."/>
            <person name="Worley K.C."/>
            <person name="Muzny D.M."/>
            <person name="Gibbs R."/>
        </authorList>
    </citation>
    <scope>NUCLEOTIDE SEQUENCE</scope>
    <source>
        <strain evidence="24">Brora</strain>
    </source>
</reference>
<evidence type="ECO:0000256" key="4">
    <source>
        <dbReference type="ARBA" id="ARBA00022473"/>
    </source>
</evidence>
<dbReference type="InterPro" id="IPR027417">
    <property type="entry name" value="P-loop_NTPase"/>
</dbReference>
<dbReference type="InterPro" id="IPR001650">
    <property type="entry name" value="Helicase_C-like"/>
</dbReference>
<dbReference type="Gene3D" id="3.40.50.10810">
    <property type="entry name" value="Tandem AAA-ATPase domain"/>
    <property type="match status" value="1"/>
</dbReference>
<dbReference type="SUPFAM" id="SSF52540">
    <property type="entry name" value="P-loop containing nucleoside triphosphate hydrolases"/>
    <property type="match status" value="2"/>
</dbReference>
<feature type="transmembrane region" description="Helical" evidence="20">
    <location>
        <begin position="811"/>
        <end position="831"/>
    </location>
</feature>
<evidence type="ECO:0000256" key="10">
    <source>
        <dbReference type="ARBA" id="ARBA00022806"/>
    </source>
</evidence>
<dbReference type="EMBL" id="JH431830">
    <property type="status" value="NOT_ANNOTATED_CDS"/>
    <property type="molecule type" value="Genomic_DNA"/>
</dbReference>
<dbReference type="GO" id="GO:0004222">
    <property type="term" value="F:metalloendopeptidase activity"/>
    <property type="evidence" value="ECO:0007669"/>
    <property type="project" value="InterPro"/>
</dbReference>
<evidence type="ECO:0000256" key="5">
    <source>
        <dbReference type="ARBA" id="ARBA00022553"/>
    </source>
</evidence>
<dbReference type="GO" id="GO:0005721">
    <property type="term" value="C:pericentric heterochromatin"/>
    <property type="evidence" value="ECO:0007669"/>
    <property type="project" value="TreeGrafter"/>
</dbReference>
<dbReference type="SMART" id="SM00490">
    <property type="entry name" value="HELICc"/>
    <property type="match status" value="1"/>
</dbReference>
<dbReference type="STRING" id="126957.T1J3S6"/>
<keyword evidence="16" id="KW-0131">Cell cycle</keyword>
<dbReference type="SUPFAM" id="SSF55486">
    <property type="entry name" value="Metalloproteases ('zincins'), catalytic domain"/>
    <property type="match status" value="1"/>
</dbReference>
<evidence type="ECO:0000256" key="2">
    <source>
        <dbReference type="ARBA" id="ARBA00007025"/>
    </source>
</evidence>
<organism evidence="23 24">
    <name type="scientific">Strigamia maritima</name>
    <name type="common">European centipede</name>
    <name type="synonym">Geophilus maritimus</name>
    <dbReference type="NCBI Taxonomy" id="126957"/>
    <lineage>
        <taxon>Eukaryota</taxon>
        <taxon>Metazoa</taxon>
        <taxon>Ecdysozoa</taxon>
        <taxon>Arthropoda</taxon>
        <taxon>Myriapoda</taxon>
        <taxon>Chilopoda</taxon>
        <taxon>Pleurostigmophora</taxon>
        <taxon>Geophilomorpha</taxon>
        <taxon>Linotaeniidae</taxon>
        <taxon>Strigamia</taxon>
    </lineage>
</organism>
<evidence type="ECO:0000256" key="18">
    <source>
        <dbReference type="ARBA" id="ARBA00081399"/>
    </source>
</evidence>
<comment type="subcellular location">
    <subcellularLocation>
        <location evidence="1">Nucleus</location>
    </subcellularLocation>
</comment>
<keyword evidence="6" id="KW-0132">Cell division</keyword>
<evidence type="ECO:0000313" key="24">
    <source>
        <dbReference type="Proteomes" id="UP000014500"/>
    </source>
</evidence>
<keyword evidence="8" id="KW-0498">Mitosis</keyword>
<dbReference type="HOGENOM" id="CLU_265311_0_0_1"/>
<dbReference type="Gene3D" id="3.40.390.10">
    <property type="entry name" value="Collagenase (Catalytic Domain)"/>
    <property type="match status" value="1"/>
</dbReference>
<dbReference type="AlphaFoldDB" id="T1J3S6"/>
<evidence type="ECO:0000256" key="14">
    <source>
        <dbReference type="ARBA" id="ARBA00023163"/>
    </source>
</evidence>
<keyword evidence="15" id="KW-0539">Nucleus</keyword>
<dbReference type="InterPro" id="IPR000718">
    <property type="entry name" value="Peptidase_M13"/>
</dbReference>
<dbReference type="GO" id="GO:0051301">
    <property type="term" value="P:cell division"/>
    <property type="evidence" value="ECO:0007669"/>
    <property type="project" value="UniProtKB-KW"/>
</dbReference>
<dbReference type="Gene3D" id="3.40.50.300">
    <property type="entry name" value="P-loop containing nucleotide triphosphate hydrolases"/>
    <property type="match status" value="1"/>
</dbReference>
<dbReference type="GO" id="GO:0031508">
    <property type="term" value="P:pericentric heterochromatin formation"/>
    <property type="evidence" value="ECO:0007669"/>
    <property type="project" value="TreeGrafter"/>
</dbReference>
<dbReference type="InterPro" id="IPR000330">
    <property type="entry name" value="SNF2_N"/>
</dbReference>
<accession>T1J3S6</accession>
<dbReference type="GO" id="GO:0005634">
    <property type="term" value="C:nucleus"/>
    <property type="evidence" value="ECO:0007669"/>
    <property type="project" value="UniProtKB-SubCell"/>
</dbReference>
<dbReference type="InterPro" id="IPR042089">
    <property type="entry name" value="Peptidase_M13_dom_2"/>
</dbReference>
<feature type="region of interest" description="Disordered" evidence="19">
    <location>
        <begin position="143"/>
        <end position="172"/>
    </location>
</feature>
<dbReference type="Proteomes" id="UP000014500">
    <property type="component" value="Unassembled WGS sequence"/>
</dbReference>
<evidence type="ECO:0000313" key="23">
    <source>
        <dbReference type="EnsemblMetazoa" id="SMAR008246-PA"/>
    </source>
</evidence>
<dbReference type="Pfam" id="PF00176">
    <property type="entry name" value="SNF2-rel_dom"/>
    <property type="match status" value="1"/>
</dbReference>
<keyword evidence="4" id="KW-0217">Developmental protein</keyword>
<dbReference type="FunFam" id="3.40.50.10810:FF:000015">
    <property type="entry name" value="lymphoid-specific helicase isoform X1"/>
    <property type="match status" value="1"/>
</dbReference>
<dbReference type="InterPro" id="IPR024079">
    <property type="entry name" value="MetalloPept_cat_dom_sf"/>
</dbReference>
<dbReference type="GO" id="GO:0004386">
    <property type="term" value="F:helicase activity"/>
    <property type="evidence" value="ECO:0007669"/>
    <property type="project" value="UniProtKB-KW"/>
</dbReference>
<keyword evidence="5" id="KW-0597">Phosphoprotein</keyword>